<dbReference type="Gene3D" id="2.30.42.10">
    <property type="match status" value="1"/>
</dbReference>
<evidence type="ECO:0000256" key="5">
    <source>
        <dbReference type="ARBA" id="ARBA00022692"/>
    </source>
</evidence>
<dbReference type="InterPro" id="IPR001478">
    <property type="entry name" value="PDZ"/>
</dbReference>
<dbReference type="Pfam" id="PF02163">
    <property type="entry name" value="Peptidase_M50"/>
    <property type="match status" value="1"/>
</dbReference>
<evidence type="ECO:0000259" key="12">
    <source>
        <dbReference type="SMART" id="SM00228"/>
    </source>
</evidence>
<dbReference type="Pfam" id="PF17820">
    <property type="entry name" value="PDZ_6"/>
    <property type="match status" value="1"/>
</dbReference>
<dbReference type="PANTHER" id="PTHR42837">
    <property type="entry name" value="REGULATOR OF SIGMA-E PROTEASE RSEP"/>
    <property type="match status" value="1"/>
</dbReference>
<organism evidence="13 14">
    <name type="scientific">Nonomuraea muscovyensis</name>
    <dbReference type="NCBI Taxonomy" id="1124761"/>
    <lineage>
        <taxon>Bacteria</taxon>
        <taxon>Bacillati</taxon>
        <taxon>Actinomycetota</taxon>
        <taxon>Actinomycetes</taxon>
        <taxon>Streptosporangiales</taxon>
        <taxon>Streptosporangiaceae</taxon>
        <taxon>Nonomuraea</taxon>
    </lineage>
</organism>
<dbReference type="SUPFAM" id="SSF50156">
    <property type="entry name" value="PDZ domain-like"/>
    <property type="match status" value="1"/>
</dbReference>
<dbReference type="InterPro" id="IPR036034">
    <property type="entry name" value="PDZ_sf"/>
</dbReference>
<dbReference type="AlphaFoldDB" id="A0A7X0C8V8"/>
<evidence type="ECO:0000256" key="8">
    <source>
        <dbReference type="ARBA" id="ARBA00022989"/>
    </source>
</evidence>
<dbReference type="GO" id="GO:0006508">
    <property type="term" value="P:proteolysis"/>
    <property type="evidence" value="ECO:0007669"/>
    <property type="project" value="UniProtKB-KW"/>
</dbReference>
<keyword evidence="4 13" id="KW-0645">Protease</keyword>
<reference evidence="13 14" key="1">
    <citation type="submission" date="2020-08" db="EMBL/GenBank/DDBJ databases">
        <title>Sequencing the genomes of 1000 actinobacteria strains.</title>
        <authorList>
            <person name="Klenk H.-P."/>
        </authorList>
    </citation>
    <scope>NUCLEOTIDE SEQUENCE [LARGE SCALE GENOMIC DNA]</scope>
    <source>
        <strain evidence="13 14">DSM 45913</strain>
    </source>
</reference>
<comment type="subcellular location">
    <subcellularLocation>
        <location evidence="2">Membrane</location>
        <topology evidence="2">Multi-pass membrane protein</topology>
    </subcellularLocation>
</comment>
<accession>A0A7X0C8V8</accession>
<dbReference type="PANTHER" id="PTHR42837:SF2">
    <property type="entry name" value="MEMBRANE METALLOPROTEASE ARASP2, CHLOROPLASTIC-RELATED"/>
    <property type="match status" value="1"/>
</dbReference>
<proteinExistence type="inferred from homology"/>
<dbReference type="GO" id="GO:0016020">
    <property type="term" value="C:membrane"/>
    <property type="evidence" value="ECO:0007669"/>
    <property type="project" value="UniProtKB-SubCell"/>
</dbReference>
<dbReference type="GO" id="GO:0004222">
    <property type="term" value="F:metalloendopeptidase activity"/>
    <property type="evidence" value="ECO:0007669"/>
    <property type="project" value="InterPro"/>
</dbReference>
<dbReference type="CDD" id="cd23081">
    <property type="entry name" value="cpPDZ_EcRseP-like"/>
    <property type="match status" value="1"/>
</dbReference>
<feature type="domain" description="PDZ" evidence="12">
    <location>
        <begin position="159"/>
        <end position="249"/>
    </location>
</feature>
<keyword evidence="5 11" id="KW-0812">Transmembrane</keyword>
<evidence type="ECO:0000256" key="9">
    <source>
        <dbReference type="ARBA" id="ARBA00023049"/>
    </source>
</evidence>
<feature type="transmembrane region" description="Helical" evidence="11">
    <location>
        <begin position="143"/>
        <end position="170"/>
    </location>
</feature>
<dbReference type="InterPro" id="IPR008915">
    <property type="entry name" value="Peptidase_M50"/>
</dbReference>
<keyword evidence="10 11" id="KW-0472">Membrane</keyword>
<dbReference type="RefSeq" id="WP_312891929.1">
    <property type="nucleotide sequence ID" value="NZ_JACHJB010000002.1"/>
</dbReference>
<feature type="transmembrane region" description="Helical" evidence="11">
    <location>
        <begin position="18"/>
        <end position="38"/>
    </location>
</feature>
<evidence type="ECO:0000256" key="10">
    <source>
        <dbReference type="ARBA" id="ARBA00023136"/>
    </source>
</evidence>
<evidence type="ECO:0000313" key="13">
    <source>
        <dbReference type="EMBL" id="MBB6349741.1"/>
    </source>
</evidence>
<dbReference type="SMART" id="SM00228">
    <property type="entry name" value="PDZ"/>
    <property type="match status" value="1"/>
</dbReference>
<evidence type="ECO:0000256" key="4">
    <source>
        <dbReference type="ARBA" id="ARBA00022670"/>
    </source>
</evidence>
<evidence type="ECO:0000256" key="11">
    <source>
        <dbReference type="SAM" id="Phobius"/>
    </source>
</evidence>
<keyword evidence="7" id="KW-0862">Zinc</keyword>
<keyword evidence="14" id="KW-1185">Reference proteome</keyword>
<name>A0A7X0C8V8_9ACTN</name>
<keyword evidence="9" id="KW-0482">Metalloprotease</keyword>
<feature type="transmembrane region" description="Helical" evidence="11">
    <location>
        <begin position="414"/>
        <end position="438"/>
    </location>
</feature>
<comment type="similarity">
    <text evidence="3">Belongs to the peptidase M50B family.</text>
</comment>
<dbReference type="Proteomes" id="UP000583800">
    <property type="component" value="Unassembled WGS sequence"/>
</dbReference>
<sequence>MRAVGTFSAYLEHAYMDWLYVAGIGIFFIGLMASIALHELGHLVPAKRFGIRVPQYMVGFGPTAWSFRRGETEYGIKWIPLGGYIRMIGMLPPRPGDDPTKLRGSSTGPFQGLIDSARQAALEEVRPGDEDRVFYRKKWWQKVIVMAGGPLMNFVLAFVFFSILLVGIGLPASAPIVSPQTNTCVIPVTEKRADCRPGDQPTPAANAGLKPGDRLVSFGGQKIATWDDATRLIRSHGAGPVQIGIVRDGKPMTLQATLIAQDRPRLDDPKRTENVGFLGVMPTEVMQKQSMGQVVGYMGELTGRVAMSLVRLPEKMVGVWNAAFSGADRDPEGPVGVVGAGRMGGEILASDLSAEKKIAIFVNLLAGFNLAIGMFNLIPLLPLDGGHIAGGLWEGIKRGYAKVLRRPEPAHVDIAKVLPVTYALAIMMIIMAGLLLYADLFNPLRLTG</sequence>
<keyword evidence="8 11" id="KW-1133">Transmembrane helix</keyword>
<evidence type="ECO:0000256" key="6">
    <source>
        <dbReference type="ARBA" id="ARBA00022801"/>
    </source>
</evidence>
<dbReference type="InterPro" id="IPR041489">
    <property type="entry name" value="PDZ_6"/>
</dbReference>
<evidence type="ECO:0000256" key="7">
    <source>
        <dbReference type="ARBA" id="ARBA00022833"/>
    </source>
</evidence>
<evidence type="ECO:0000256" key="3">
    <source>
        <dbReference type="ARBA" id="ARBA00007931"/>
    </source>
</evidence>
<comment type="cofactor">
    <cofactor evidence="1">
        <name>Zn(2+)</name>
        <dbReference type="ChEBI" id="CHEBI:29105"/>
    </cofactor>
</comment>
<dbReference type="InterPro" id="IPR004387">
    <property type="entry name" value="Pept_M50_Zn"/>
</dbReference>
<dbReference type="EMBL" id="JACHJB010000002">
    <property type="protein sequence ID" value="MBB6349741.1"/>
    <property type="molecule type" value="Genomic_DNA"/>
</dbReference>
<comment type="caution">
    <text evidence="13">The sequence shown here is derived from an EMBL/GenBank/DDBJ whole genome shotgun (WGS) entry which is preliminary data.</text>
</comment>
<keyword evidence="6" id="KW-0378">Hydrolase</keyword>
<evidence type="ECO:0000256" key="2">
    <source>
        <dbReference type="ARBA" id="ARBA00004141"/>
    </source>
</evidence>
<dbReference type="CDD" id="cd06163">
    <property type="entry name" value="S2P-M50_PDZ_RseP-like"/>
    <property type="match status" value="1"/>
</dbReference>
<protein>
    <submittedName>
        <fullName evidence="13">Membrane-associated protease RseP (Regulator of RpoE activity)</fullName>
    </submittedName>
</protein>
<evidence type="ECO:0000313" key="14">
    <source>
        <dbReference type="Proteomes" id="UP000583800"/>
    </source>
</evidence>
<gene>
    <name evidence="13" type="ORF">FHU36_006286</name>
</gene>
<evidence type="ECO:0000256" key="1">
    <source>
        <dbReference type="ARBA" id="ARBA00001947"/>
    </source>
</evidence>